<comment type="caution">
    <text evidence="1">The sequence shown here is derived from an EMBL/GenBank/DDBJ whole genome shotgun (WGS) entry which is preliminary data.</text>
</comment>
<organism evidence="1 2">
    <name type="scientific">Hibiscus trionum</name>
    <name type="common">Flower of an hour</name>
    <dbReference type="NCBI Taxonomy" id="183268"/>
    <lineage>
        <taxon>Eukaryota</taxon>
        <taxon>Viridiplantae</taxon>
        <taxon>Streptophyta</taxon>
        <taxon>Embryophyta</taxon>
        <taxon>Tracheophyta</taxon>
        <taxon>Spermatophyta</taxon>
        <taxon>Magnoliopsida</taxon>
        <taxon>eudicotyledons</taxon>
        <taxon>Gunneridae</taxon>
        <taxon>Pentapetalae</taxon>
        <taxon>rosids</taxon>
        <taxon>malvids</taxon>
        <taxon>Malvales</taxon>
        <taxon>Malvaceae</taxon>
        <taxon>Malvoideae</taxon>
        <taxon>Hibiscus</taxon>
    </lineage>
</organism>
<keyword evidence="2" id="KW-1185">Reference proteome</keyword>
<sequence>MEKPDFGLDKGVHNIIESHNLALFCDQPGEINCSWVREFYMHVSDPDNPCVFMHGRAVFLNANTINIHYGVFLDNDEHAEFGKNITPKEMNKIFKELTIERATWNEGKMKGTVNRVLLKLEAK</sequence>
<accession>A0A9W7GVH9</accession>
<dbReference type="Proteomes" id="UP001165190">
    <property type="component" value="Unassembled WGS sequence"/>
</dbReference>
<protein>
    <submittedName>
        <fullName evidence="1">Uncharacterized protein</fullName>
    </submittedName>
</protein>
<dbReference type="AlphaFoldDB" id="A0A9W7GVH9"/>
<name>A0A9W7GVH9_HIBTR</name>
<evidence type="ECO:0000313" key="2">
    <source>
        <dbReference type="Proteomes" id="UP001165190"/>
    </source>
</evidence>
<evidence type="ECO:0000313" key="1">
    <source>
        <dbReference type="EMBL" id="GMI64826.1"/>
    </source>
</evidence>
<proteinExistence type="predicted"/>
<dbReference type="OrthoDB" id="1740782at2759"/>
<reference evidence="1" key="1">
    <citation type="submission" date="2023-05" db="EMBL/GenBank/DDBJ databases">
        <title>Genome and transcriptome analyses reveal genes involved in the formation of fine ridges on petal epidermal cells in Hibiscus trionum.</title>
        <authorList>
            <person name="Koshimizu S."/>
            <person name="Masuda S."/>
            <person name="Ishii T."/>
            <person name="Shirasu K."/>
            <person name="Hoshino A."/>
            <person name="Arita M."/>
        </authorList>
    </citation>
    <scope>NUCLEOTIDE SEQUENCE</scope>
    <source>
        <strain evidence="1">Hamamatsu line</strain>
    </source>
</reference>
<dbReference type="EMBL" id="BSYR01000003">
    <property type="protein sequence ID" value="GMI64826.1"/>
    <property type="molecule type" value="Genomic_DNA"/>
</dbReference>
<gene>
    <name evidence="1" type="ORF">HRI_000151900</name>
</gene>